<dbReference type="SMART" id="SM00885">
    <property type="entry name" value="D5_N"/>
    <property type="match status" value="1"/>
</dbReference>
<dbReference type="EMBL" id="LSRS01000004">
    <property type="protein sequence ID" value="KAF1084852.1"/>
    <property type="molecule type" value="Genomic_DNA"/>
</dbReference>
<evidence type="ECO:0000256" key="1">
    <source>
        <dbReference type="ARBA" id="ARBA00022741"/>
    </source>
</evidence>
<keyword evidence="3" id="KW-0347">Helicase</keyword>
<dbReference type="GO" id="GO:0016787">
    <property type="term" value="F:hydrolase activity"/>
    <property type="evidence" value="ECO:0007669"/>
    <property type="project" value="UniProtKB-KW"/>
</dbReference>
<dbReference type="InterPro" id="IPR004968">
    <property type="entry name" value="DNA_primase/NTPase_C"/>
</dbReference>
<reference evidence="6" key="1">
    <citation type="submission" date="2016-02" db="EMBL/GenBank/DDBJ databases">
        <title>Draft Genome Sequence of Sporotomaculum syntrophicum Strain FB, a Syntrophic Benzoate Degrader.</title>
        <authorList>
            <person name="Nobu M.K."/>
            <person name="Narihiro T."/>
            <person name="Qiu Y.-L."/>
            <person name="Ohashi A."/>
            <person name="Liu W.-T."/>
            <person name="Yuji S."/>
        </authorList>
    </citation>
    <scope>NUCLEOTIDE SEQUENCE</scope>
    <source>
        <strain evidence="6">FB</strain>
    </source>
</reference>
<dbReference type="OrthoDB" id="9763644at2"/>
<name>A0A9D3AXB2_9FIRM</name>
<dbReference type="Pfam" id="PF08706">
    <property type="entry name" value="D5_N"/>
    <property type="match status" value="1"/>
</dbReference>
<dbReference type="Proteomes" id="UP000798488">
    <property type="component" value="Unassembled WGS sequence"/>
</dbReference>
<organism evidence="6 7">
    <name type="scientific">Sporotomaculum syntrophicum</name>
    <dbReference type="NCBI Taxonomy" id="182264"/>
    <lineage>
        <taxon>Bacteria</taxon>
        <taxon>Bacillati</taxon>
        <taxon>Bacillota</taxon>
        <taxon>Clostridia</taxon>
        <taxon>Eubacteriales</taxon>
        <taxon>Desulfallaceae</taxon>
        <taxon>Sporotomaculum</taxon>
    </lineage>
</organism>
<dbReference type="InterPro" id="IPR014015">
    <property type="entry name" value="Helicase_SF3_DNA-vir"/>
</dbReference>
<accession>A0A9D3AXB2</accession>
<protein>
    <recommendedName>
        <fullName evidence="5">SF3 helicase domain-containing protein</fullName>
    </recommendedName>
</protein>
<dbReference type="Gene3D" id="3.40.1360.10">
    <property type="match status" value="1"/>
</dbReference>
<evidence type="ECO:0000256" key="4">
    <source>
        <dbReference type="ARBA" id="ARBA00022840"/>
    </source>
</evidence>
<dbReference type="CDD" id="cd01029">
    <property type="entry name" value="TOPRIM_primases"/>
    <property type="match status" value="1"/>
</dbReference>
<keyword evidence="1" id="KW-0547">Nucleotide-binding</keyword>
<dbReference type="SUPFAM" id="SSF56731">
    <property type="entry name" value="DNA primase core"/>
    <property type="match status" value="1"/>
</dbReference>
<comment type="caution">
    <text evidence="6">The sequence shown here is derived from an EMBL/GenBank/DDBJ whole genome shotgun (WGS) entry which is preliminary data.</text>
</comment>
<dbReference type="PANTHER" id="PTHR35372">
    <property type="entry name" value="ATP BINDING PROTEIN-RELATED"/>
    <property type="match status" value="1"/>
</dbReference>
<dbReference type="InterPro" id="IPR051620">
    <property type="entry name" value="ORF904-like_C"/>
</dbReference>
<dbReference type="Pfam" id="PF19263">
    <property type="entry name" value="DUF5906"/>
    <property type="match status" value="1"/>
</dbReference>
<keyword evidence="7" id="KW-1185">Reference proteome</keyword>
<evidence type="ECO:0000256" key="3">
    <source>
        <dbReference type="ARBA" id="ARBA00022806"/>
    </source>
</evidence>
<dbReference type="InterPro" id="IPR045455">
    <property type="entry name" value="NrS-1_pol-like_helicase"/>
</dbReference>
<dbReference type="PROSITE" id="PS51206">
    <property type="entry name" value="SF3_HELICASE_1"/>
    <property type="match status" value="1"/>
</dbReference>
<dbReference type="Pfam" id="PF13155">
    <property type="entry name" value="Toprim_2"/>
    <property type="match status" value="1"/>
</dbReference>
<dbReference type="InterPro" id="IPR027417">
    <property type="entry name" value="P-loop_NTPase"/>
</dbReference>
<evidence type="ECO:0000313" key="6">
    <source>
        <dbReference type="EMBL" id="KAF1084852.1"/>
    </source>
</evidence>
<dbReference type="GO" id="GO:0005524">
    <property type="term" value="F:ATP binding"/>
    <property type="evidence" value="ECO:0007669"/>
    <property type="project" value="UniProtKB-KW"/>
</dbReference>
<dbReference type="NCBIfam" id="TIGR01613">
    <property type="entry name" value="primase_Cterm"/>
    <property type="match status" value="1"/>
</dbReference>
<keyword evidence="4" id="KW-0067">ATP-binding</keyword>
<dbReference type="GO" id="GO:0004386">
    <property type="term" value="F:helicase activity"/>
    <property type="evidence" value="ECO:0007669"/>
    <property type="project" value="UniProtKB-KW"/>
</dbReference>
<dbReference type="Gene3D" id="3.40.50.300">
    <property type="entry name" value="P-loop containing nucleotide triphosphate hydrolases"/>
    <property type="match status" value="1"/>
</dbReference>
<dbReference type="AlphaFoldDB" id="A0A9D3AXB2"/>
<dbReference type="Pfam" id="PF03288">
    <property type="entry name" value="Pox_D5"/>
    <property type="match status" value="1"/>
</dbReference>
<dbReference type="RefSeq" id="WP_161822347.1">
    <property type="nucleotide sequence ID" value="NZ_LSRS01000004.1"/>
</dbReference>
<feature type="domain" description="SF3 helicase" evidence="5">
    <location>
        <begin position="430"/>
        <end position="589"/>
    </location>
</feature>
<gene>
    <name evidence="6" type="ORF">SPSYN_02022</name>
</gene>
<dbReference type="InterPro" id="IPR014818">
    <property type="entry name" value="Phage/plasmid_primase_P4_C"/>
</dbReference>
<evidence type="ECO:0000256" key="2">
    <source>
        <dbReference type="ARBA" id="ARBA00022801"/>
    </source>
</evidence>
<dbReference type="SUPFAM" id="SSF52540">
    <property type="entry name" value="P-loop containing nucleoside triphosphate hydrolases"/>
    <property type="match status" value="1"/>
</dbReference>
<sequence length="716" mass="80596">MDITYILSLLKKVKRDGNGYIACCPVPAHDDQKASVSVSTGDDGRILLHCHAGCDIKDIVSALGIELKDLFPPETGKTTKKEIECTYDYTDASGKLLYQAIRYKPKDFRQRQPDGKGGWLWKMTGIKPVPYRLPELLEAIENNEIIFIVEGEKDVLSLTTVGLTATCNHGGAGKWKASHSKYFKAGARVAILPDNDDPGRDHAQKVARQLYDNGCKVKVIKLPGLPPKGDVTDWLNCGGTQDKLLHIVRDAPYWEPNGDSAITMGFKLTDLGNAKRLVARHGKNIRYCYLWGKWMVWTGTHWQIDNTAAIERMAKDTVQSIYAEAADTSDTELRQKIAEHAENSESKRAIRAMIDLAQSELGVPVLPEQLDADPWVINCINVTINLKNGVAREHAREDLITKIIPVAYDPEATCPTWQSFLNRIFDNNTNLIDYIQRKVGYSLTGDTSEQVLSFLYGSGANGKSTFIDVIRSLLGDYGMQLNTDVLMSKDRNGIPNDVARLKGARFVAAVEAGEGRRLDEVLVKQLTGGDVITARFLHQEFFEFKPQFKIFLAANHKPIIRGNDYAIWRRIRLIPFDVTIPEGERDKHLTSKLLQELPGILNWALVGCVKWQQNGLGEPEEVKNATQTYRDEMDILSDFLDEVCIKQPFARVKVGELYKVYLKYCDEIGEKNTMSRRKFSDRLKERGFENEKSTGGIHYWRGLGVKADEFSDKKYA</sequence>
<dbReference type="InterPro" id="IPR034154">
    <property type="entry name" value="TOPRIM_DnaG/twinkle"/>
</dbReference>
<dbReference type="InterPro" id="IPR006500">
    <property type="entry name" value="Helicase_put_C_phage/plasmid"/>
</dbReference>
<evidence type="ECO:0000313" key="7">
    <source>
        <dbReference type="Proteomes" id="UP000798488"/>
    </source>
</evidence>
<dbReference type="PANTHER" id="PTHR35372:SF2">
    <property type="entry name" value="SF3 HELICASE DOMAIN-CONTAINING PROTEIN"/>
    <property type="match status" value="1"/>
</dbReference>
<proteinExistence type="predicted"/>
<keyword evidence="2" id="KW-0378">Hydrolase</keyword>
<evidence type="ECO:0000259" key="5">
    <source>
        <dbReference type="PROSITE" id="PS51206"/>
    </source>
</evidence>